<dbReference type="NCBIfam" id="TIGR00188">
    <property type="entry name" value="rnpA"/>
    <property type="match status" value="1"/>
</dbReference>
<name>A0A5C7J6S2_9BACT</name>
<dbReference type="InterPro" id="IPR014721">
    <property type="entry name" value="Ribsml_uS5_D2-typ_fold_subgr"/>
</dbReference>
<reference evidence="7 8" key="1">
    <citation type="submission" date="2018-09" db="EMBL/GenBank/DDBJ databases">
        <title>Metagenome Assembled Genomes from an Advanced Water Purification Facility.</title>
        <authorList>
            <person name="Stamps B.W."/>
            <person name="Spear J.R."/>
        </authorList>
    </citation>
    <scope>NUCLEOTIDE SEQUENCE [LARGE SCALE GENOMIC DNA]</scope>
    <source>
        <strain evidence="7">Bin_63_2</strain>
    </source>
</reference>
<keyword evidence="2" id="KW-0540">Nuclease</keyword>
<keyword evidence="4 7" id="KW-0378">Hydrolase</keyword>
<sequence>MLGKPYRLREKRLFQEVFSHGQRNFIQGVGCFSLPSKNGTLIGVTFTQRAFPRSVTRHYYKRLTLHIIRELFPMLPPGKALVFHFQRPLTPVSKEVLAPILRTLLQRIR</sequence>
<evidence type="ECO:0000256" key="1">
    <source>
        <dbReference type="ARBA" id="ARBA00022694"/>
    </source>
</evidence>
<dbReference type="Proteomes" id="UP000321026">
    <property type="component" value="Unassembled WGS sequence"/>
</dbReference>
<dbReference type="EC" id="3.1.26.5" evidence="6"/>
<accession>A0A5C7J6S2</accession>
<keyword evidence="3" id="KW-0255">Endonuclease</keyword>
<protein>
    <recommendedName>
        <fullName evidence="6">Ribonuclease P protein component</fullName>
        <ecNumber evidence="6">3.1.26.5</ecNumber>
    </recommendedName>
</protein>
<dbReference type="AlphaFoldDB" id="A0A5C7J6S2"/>
<evidence type="ECO:0000256" key="3">
    <source>
        <dbReference type="ARBA" id="ARBA00022759"/>
    </source>
</evidence>
<evidence type="ECO:0000313" key="8">
    <source>
        <dbReference type="Proteomes" id="UP000321026"/>
    </source>
</evidence>
<evidence type="ECO:0000256" key="6">
    <source>
        <dbReference type="NCBIfam" id="TIGR00188"/>
    </source>
</evidence>
<dbReference type="InterPro" id="IPR020568">
    <property type="entry name" value="Ribosomal_Su5_D2-typ_SF"/>
</dbReference>
<dbReference type="Pfam" id="PF00825">
    <property type="entry name" value="Ribonuclease_P"/>
    <property type="match status" value="1"/>
</dbReference>
<gene>
    <name evidence="7" type="primary">rnpA</name>
    <name evidence="7" type="ORF">E6Q11_03260</name>
</gene>
<proteinExistence type="predicted"/>
<evidence type="ECO:0000256" key="4">
    <source>
        <dbReference type="ARBA" id="ARBA00022801"/>
    </source>
</evidence>
<dbReference type="GO" id="GO:0004526">
    <property type="term" value="F:ribonuclease P activity"/>
    <property type="evidence" value="ECO:0007669"/>
    <property type="project" value="UniProtKB-UniRule"/>
</dbReference>
<evidence type="ECO:0000256" key="2">
    <source>
        <dbReference type="ARBA" id="ARBA00022722"/>
    </source>
</evidence>
<comment type="caution">
    <text evidence="7">The sequence shown here is derived from an EMBL/GenBank/DDBJ whole genome shotgun (WGS) entry which is preliminary data.</text>
</comment>
<keyword evidence="1" id="KW-0819">tRNA processing</keyword>
<dbReference type="InterPro" id="IPR000100">
    <property type="entry name" value="RNase_P"/>
</dbReference>
<dbReference type="Gene3D" id="3.30.230.10">
    <property type="match status" value="1"/>
</dbReference>
<keyword evidence="5" id="KW-0694">RNA-binding</keyword>
<dbReference type="GO" id="GO:0000049">
    <property type="term" value="F:tRNA binding"/>
    <property type="evidence" value="ECO:0007669"/>
    <property type="project" value="InterPro"/>
</dbReference>
<organism evidence="7 8">
    <name type="scientific">Candidatus Dojkabacteria bacterium</name>
    <dbReference type="NCBI Taxonomy" id="2099670"/>
    <lineage>
        <taxon>Bacteria</taxon>
        <taxon>Candidatus Dojkabacteria</taxon>
    </lineage>
</organism>
<evidence type="ECO:0000256" key="5">
    <source>
        <dbReference type="ARBA" id="ARBA00022884"/>
    </source>
</evidence>
<dbReference type="EMBL" id="SSDS01000052">
    <property type="protein sequence ID" value="TXG77159.1"/>
    <property type="molecule type" value="Genomic_DNA"/>
</dbReference>
<dbReference type="GO" id="GO:0008033">
    <property type="term" value="P:tRNA processing"/>
    <property type="evidence" value="ECO:0007669"/>
    <property type="project" value="UniProtKB-KW"/>
</dbReference>
<dbReference type="SUPFAM" id="SSF54211">
    <property type="entry name" value="Ribosomal protein S5 domain 2-like"/>
    <property type="match status" value="1"/>
</dbReference>
<evidence type="ECO:0000313" key="7">
    <source>
        <dbReference type="EMBL" id="TXG77159.1"/>
    </source>
</evidence>